<protein>
    <submittedName>
        <fullName evidence="2">Lasso RiPP family leader peptide-containing protein</fullName>
    </submittedName>
</protein>
<dbReference type="Proteomes" id="UP000318864">
    <property type="component" value="Unassembled WGS sequence"/>
</dbReference>
<dbReference type="RefSeq" id="WP_141464177.1">
    <property type="nucleotide sequence ID" value="NZ_RBZW01000021.1"/>
</dbReference>
<accession>A0A4S3TLS8</accession>
<comment type="caution">
    <text evidence="2">The sequence shown here is derived from an EMBL/GenBank/DDBJ whole genome shotgun (WGS) entry which is preliminary data.</text>
</comment>
<dbReference type="EMBL" id="RBZW01000021">
    <property type="protein sequence ID" value="THE65151.1"/>
    <property type="molecule type" value="Genomic_DNA"/>
</dbReference>
<dbReference type="NCBIfam" id="NF033521">
    <property type="entry name" value="lasso_leader_L3"/>
    <property type="match status" value="1"/>
</dbReference>
<evidence type="ECO:0000313" key="2">
    <source>
        <dbReference type="EMBL" id="THE65151.1"/>
    </source>
</evidence>
<reference evidence="2 3" key="1">
    <citation type="submission" date="2018-10" db="EMBL/GenBank/DDBJ databases">
        <title>Natronolimnobius sp. XQ-INN 246 isolated from Inner Mongolia Autonomous Region of China.</title>
        <authorList>
            <person name="Xue Q."/>
        </authorList>
    </citation>
    <scope>NUCLEOTIDE SEQUENCE [LARGE SCALE GENOMIC DNA]</scope>
    <source>
        <strain evidence="2 3">XQ-INN 246</strain>
    </source>
</reference>
<name>A0A4S3TLS8_9EURY</name>
<evidence type="ECO:0000313" key="3">
    <source>
        <dbReference type="Proteomes" id="UP000318864"/>
    </source>
</evidence>
<keyword evidence="3" id="KW-1185">Reference proteome</keyword>
<feature type="region of interest" description="Disordered" evidence="1">
    <location>
        <begin position="20"/>
        <end position="43"/>
    </location>
</feature>
<sequence>MSEYEIPAIVELGAVEELTEGQHFSRVDGNSGTTGNRGHRRGT</sequence>
<dbReference type="AlphaFoldDB" id="A0A4S3TLS8"/>
<organism evidence="2 3">
    <name type="scientific">Salinadaptatus halalkaliphilus</name>
    <dbReference type="NCBI Taxonomy" id="2419781"/>
    <lineage>
        <taxon>Archaea</taxon>
        <taxon>Methanobacteriati</taxon>
        <taxon>Methanobacteriota</taxon>
        <taxon>Stenosarchaea group</taxon>
        <taxon>Halobacteria</taxon>
        <taxon>Halobacteriales</taxon>
        <taxon>Natrialbaceae</taxon>
        <taxon>Salinadaptatus</taxon>
    </lineage>
</organism>
<evidence type="ECO:0000256" key="1">
    <source>
        <dbReference type="SAM" id="MobiDB-lite"/>
    </source>
</evidence>
<proteinExistence type="predicted"/>
<gene>
    <name evidence="2" type="ORF">D8Y22_07975</name>
</gene>